<evidence type="ECO:0000256" key="1">
    <source>
        <dbReference type="SAM" id="MobiDB-lite"/>
    </source>
</evidence>
<dbReference type="EMBL" id="BARV01015961">
    <property type="protein sequence ID" value="GAI21463.1"/>
    <property type="molecule type" value="Genomic_DNA"/>
</dbReference>
<dbReference type="AlphaFoldDB" id="X1LQX1"/>
<feature type="compositionally biased region" description="Basic residues" evidence="1">
    <location>
        <begin position="178"/>
        <end position="188"/>
    </location>
</feature>
<evidence type="ECO:0000313" key="2">
    <source>
        <dbReference type="EMBL" id="GAI21463.1"/>
    </source>
</evidence>
<feature type="compositionally biased region" description="Basic and acidic residues" evidence="1">
    <location>
        <begin position="198"/>
        <end position="209"/>
    </location>
</feature>
<sequence length="209" mass="23802">MTTLVVRKVINGGVPKLRLVEVGPKKLIGGGPLKLERVRVLCPACGQQVEAVTSDGRVKGYCAVVKQFVDFPIETQLERKRFYQDPEYRARHSAGMKKRWQDPEYRARHSVGMKKRWQDPGYRARQIAIQTGKHPTAETRAKVSAFLNTAESQARHSTAMKRRWQDPEYRAKQIATHTGKHPTAKTKAKISATLKRRRELERSASERTG</sequence>
<reference evidence="2" key="1">
    <citation type="journal article" date="2014" name="Front. Microbiol.">
        <title>High frequency of phylogenetically diverse reductive dehalogenase-homologous genes in deep subseafloor sedimentary metagenomes.</title>
        <authorList>
            <person name="Kawai M."/>
            <person name="Futagami T."/>
            <person name="Toyoda A."/>
            <person name="Takaki Y."/>
            <person name="Nishi S."/>
            <person name="Hori S."/>
            <person name="Arai W."/>
            <person name="Tsubouchi T."/>
            <person name="Morono Y."/>
            <person name="Uchiyama I."/>
            <person name="Ito T."/>
            <person name="Fujiyama A."/>
            <person name="Inagaki F."/>
            <person name="Takami H."/>
        </authorList>
    </citation>
    <scope>NUCLEOTIDE SEQUENCE</scope>
    <source>
        <strain evidence="2">Expedition CK06-06</strain>
    </source>
</reference>
<name>X1LQX1_9ZZZZ</name>
<proteinExistence type="predicted"/>
<organism evidence="2">
    <name type="scientific">marine sediment metagenome</name>
    <dbReference type="NCBI Taxonomy" id="412755"/>
    <lineage>
        <taxon>unclassified sequences</taxon>
        <taxon>metagenomes</taxon>
        <taxon>ecological metagenomes</taxon>
    </lineage>
</organism>
<comment type="caution">
    <text evidence="2">The sequence shown here is derived from an EMBL/GenBank/DDBJ whole genome shotgun (WGS) entry which is preliminary data.</text>
</comment>
<feature type="region of interest" description="Disordered" evidence="1">
    <location>
        <begin position="174"/>
        <end position="209"/>
    </location>
</feature>
<gene>
    <name evidence="2" type="ORF">S06H3_27501</name>
</gene>
<accession>X1LQX1</accession>
<protein>
    <recommendedName>
        <fullName evidence="3">Nuclease associated modular domain-containing protein</fullName>
    </recommendedName>
</protein>
<evidence type="ECO:0008006" key="3">
    <source>
        <dbReference type="Google" id="ProtNLM"/>
    </source>
</evidence>